<reference evidence="1 2" key="1">
    <citation type="submission" date="2017-06" db="EMBL/GenBank/DDBJ databases">
        <title>A platform for efficient transgenesis in Macrostomum lignano, a flatworm model organism for stem cell research.</title>
        <authorList>
            <person name="Berezikov E."/>
        </authorList>
    </citation>
    <scope>NUCLEOTIDE SEQUENCE [LARGE SCALE GENOMIC DNA]</scope>
    <source>
        <strain evidence="1">DV1</strain>
        <tissue evidence="1">Whole organism</tissue>
    </source>
</reference>
<dbReference type="SUPFAM" id="SSF57924">
    <property type="entry name" value="Inhibitor of apoptosis (IAP) repeat"/>
    <property type="match status" value="1"/>
</dbReference>
<proteinExistence type="predicted"/>
<sequence length="183" mass="19339">SLAVLLLVTCRSDCLQALSFENRLSSFGSYLANSSSSSINWELAAAGFWRQPGFVDGASSNKVACFSCGESPLGNKRHLESCHFSQLLDGVLNCSVPAGIVKICPLSAGTRTAICLAESFGFPRRSCLLAACRLSMSESPRCGDIVAELQRWEGAGDGLAEVARDVDVEALWCLAGVNGRGSL</sequence>
<dbReference type="AlphaFoldDB" id="A0A267H8J3"/>
<accession>A0A267H8J3</accession>
<name>A0A267H8J3_9PLAT</name>
<dbReference type="EMBL" id="NIVC01000019">
    <property type="protein sequence ID" value="PAA93984.1"/>
    <property type="molecule type" value="Genomic_DNA"/>
</dbReference>
<dbReference type="Proteomes" id="UP000215902">
    <property type="component" value="Unassembled WGS sequence"/>
</dbReference>
<organism evidence="1 2">
    <name type="scientific">Macrostomum lignano</name>
    <dbReference type="NCBI Taxonomy" id="282301"/>
    <lineage>
        <taxon>Eukaryota</taxon>
        <taxon>Metazoa</taxon>
        <taxon>Spiralia</taxon>
        <taxon>Lophotrochozoa</taxon>
        <taxon>Platyhelminthes</taxon>
        <taxon>Rhabditophora</taxon>
        <taxon>Macrostomorpha</taxon>
        <taxon>Macrostomida</taxon>
        <taxon>Macrostomidae</taxon>
        <taxon>Macrostomum</taxon>
    </lineage>
</organism>
<protein>
    <submittedName>
        <fullName evidence="1">Uncharacterized protein</fullName>
    </submittedName>
</protein>
<feature type="non-terminal residue" evidence="1">
    <location>
        <position position="1"/>
    </location>
</feature>
<keyword evidence="2" id="KW-1185">Reference proteome</keyword>
<dbReference type="Gene3D" id="1.10.1170.10">
    <property type="entry name" value="Inhibitor Of Apoptosis Protein (2mihbC-IAP-1), Chain A"/>
    <property type="match status" value="1"/>
</dbReference>
<gene>
    <name evidence="1" type="ORF">BOX15_Mlig020159g1</name>
</gene>
<comment type="caution">
    <text evidence="1">The sequence shown here is derived from an EMBL/GenBank/DDBJ whole genome shotgun (WGS) entry which is preliminary data.</text>
</comment>
<evidence type="ECO:0000313" key="1">
    <source>
        <dbReference type="EMBL" id="PAA93984.1"/>
    </source>
</evidence>
<evidence type="ECO:0000313" key="2">
    <source>
        <dbReference type="Proteomes" id="UP000215902"/>
    </source>
</evidence>